<dbReference type="PANTHER" id="PTHR35368">
    <property type="entry name" value="HYDROPEROXIDE REDUCTASE"/>
    <property type="match status" value="1"/>
</dbReference>
<dbReference type="KEGG" id="kpf:IX53_05470"/>
<dbReference type="PATRIC" id="fig|1330330.3.peg.1098"/>
<dbReference type="SUPFAM" id="SSF82784">
    <property type="entry name" value="OsmC-like"/>
    <property type="match status" value="1"/>
</dbReference>
<dbReference type="Gene3D" id="3.30.300.20">
    <property type="match status" value="1"/>
</dbReference>
<accession>A0A0G2ZEU7</accession>
<dbReference type="AlphaFoldDB" id="A0A0G2ZEU7"/>
<keyword evidence="2" id="KW-1185">Reference proteome</keyword>
<dbReference type="InterPro" id="IPR052924">
    <property type="entry name" value="OsmC/Ohr_hydroprdx_reductase"/>
</dbReference>
<dbReference type="Proteomes" id="UP000035159">
    <property type="component" value="Chromosome"/>
</dbReference>
<dbReference type="PANTHER" id="PTHR35368:SF1">
    <property type="entry name" value="HYDROPEROXIDE REDUCTASE"/>
    <property type="match status" value="1"/>
</dbReference>
<evidence type="ECO:0000313" key="2">
    <source>
        <dbReference type="Proteomes" id="UP000035159"/>
    </source>
</evidence>
<gene>
    <name evidence="1" type="ORF">IX53_05470</name>
</gene>
<name>A0A0G2ZEU7_9BACT</name>
<evidence type="ECO:0000313" key="1">
    <source>
        <dbReference type="EMBL" id="AKI97358.1"/>
    </source>
</evidence>
<dbReference type="EMBL" id="CP011232">
    <property type="protein sequence ID" value="AKI97358.1"/>
    <property type="molecule type" value="Genomic_DNA"/>
</dbReference>
<sequence>MNKDFIFKVTAKSESISKTVIKARNFNIVVDEPPMLGGKDEGPNPVEFVLAALAGCLNVVGHLVAREMGFQIKNLEFEISGALNPEKFMGKETSDRAGYKSIEVKMNIDADVDELTLARWLEIMKQRCPVSDNLTNATPVNITLNSKAESKVVG</sequence>
<dbReference type="RefSeq" id="WP_047754492.1">
    <property type="nucleotide sequence ID" value="NZ_CAJUHA010000016.1"/>
</dbReference>
<organism evidence="1 2">
    <name type="scientific">Kosmotoga pacifica</name>
    <dbReference type="NCBI Taxonomy" id="1330330"/>
    <lineage>
        <taxon>Bacteria</taxon>
        <taxon>Thermotogati</taxon>
        <taxon>Thermotogota</taxon>
        <taxon>Thermotogae</taxon>
        <taxon>Kosmotogales</taxon>
        <taxon>Kosmotogaceae</taxon>
        <taxon>Kosmotoga</taxon>
    </lineage>
</organism>
<proteinExistence type="predicted"/>
<dbReference type="InterPro" id="IPR015946">
    <property type="entry name" value="KH_dom-like_a/b"/>
</dbReference>
<dbReference type="OrthoDB" id="1433018at2"/>
<dbReference type="Pfam" id="PF02566">
    <property type="entry name" value="OsmC"/>
    <property type="match status" value="1"/>
</dbReference>
<reference evidence="1 2" key="1">
    <citation type="submission" date="2015-04" db="EMBL/GenBank/DDBJ databases">
        <title>Complete Genome Sequence of Kosmotoga pacifica SLHLJ1.</title>
        <authorList>
            <person name="Jiang L.J."/>
            <person name="Shao Z.Z."/>
            <person name="Jebbar M."/>
        </authorList>
    </citation>
    <scope>NUCLEOTIDE SEQUENCE [LARGE SCALE GENOMIC DNA]</scope>
    <source>
        <strain evidence="1 2">SLHLJ1</strain>
    </source>
</reference>
<dbReference type="InterPro" id="IPR036102">
    <property type="entry name" value="OsmC/Ohrsf"/>
</dbReference>
<protein>
    <submittedName>
        <fullName evidence="1">Osmotically inducible protein C</fullName>
    </submittedName>
</protein>
<dbReference type="InterPro" id="IPR003718">
    <property type="entry name" value="OsmC/Ohr_fam"/>
</dbReference>